<sequence length="108" mass="12340">MSVQPGYWVWRVDSTYRRGRMHQRVVEMEMLMGSAKLWRQVASKVVSKTSTYPNKWNVAYATIRCTDPETRAGDIELGTDFACVCIDETILDNEVLGKLKFLIGDAFS</sequence>
<organism evidence="1 2">
    <name type="scientific">Triticum turgidum subsp. durum</name>
    <name type="common">Durum wheat</name>
    <name type="synonym">Triticum durum</name>
    <dbReference type="NCBI Taxonomy" id="4567"/>
    <lineage>
        <taxon>Eukaryota</taxon>
        <taxon>Viridiplantae</taxon>
        <taxon>Streptophyta</taxon>
        <taxon>Embryophyta</taxon>
        <taxon>Tracheophyta</taxon>
        <taxon>Spermatophyta</taxon>
        <taxon>Magnoliopsida</taxon>
        <taxon>Liliopsida</taxon>
        <taxon>Poales</taxon>
        <taxon>Poaceae</taxon>
        <taxon>BOP clade</taxon>
        <taxon>Pooideae</taxon>
        <taxon>Triticodae</taxon>
        <taxon>Triticeae</taxon>
        <taxon>Triticinae</taxon>
        <taxon>Triticum</taxon>
    </lineage>
</organism>
<evidence type="ECO:0000313" key="1">
    <source>
        <dbReference type="EMBL" id="VAI00174.1"/>
    </source>
</evidence>
<dbReference type="Proteomes" id="UP000324705">
    <property type="component" value="Chromosome 4A"/>
</dbReference>
<accession>A0A9R0W681</accession>
<name>A0A9R0W681_TRITD</name>
<reference evidence="1 2" key="1">
    <citation type="submission" date="2017-09" db="EMBL/GenBank/DDBJ databases">
        <authorList>
            <consortium name="International Durum Wheat Genome Sequencing Consortium (IDWGSC)"/>
            <person name="Milanesi L."/>
        </authorList>
    </citation>
    <scope>NUCLEOTIDE SEQUENCE [LARGE SCALE GENOMIC DNA]</scope>
    <source>
        <strain evidence="2">cv. Svevo</strain>
    </source>
</reference>
<gene>
    <name evidence="1" type="ORF">TRITD_4Av1G262180</name>
</gene>
<dbReference type="Gramene" id="TRITD4Av1G262180.1">
    <property type="protein sequence ID" value="TRITD4Av1G262180.1"/>
    <property type="gene ID" value="TRITD4Av1G262180"/>
</dbReference>
<evidence type="ECO:0000313" key="2">
    <source>
        <dbReference type="Proteomes" id="UP000324705"/>
    </source>
</evidence>
<keyword evidence="2" id="KW-1185">Reference proteome</keyword>
<dbReference type="AlphaFoldDB" id="A0A9R0W681"/>
<protein>
    <submittedName>
        <fullName evidence="1">Uncharacterized protein</fullName>
    </submittedName>
</protein>
<proteinExistence type="predicted"/>
<dbReference type="EMBL" id="LT934117">
    <property type="protein sequence ID" value="VAI00174.1"/>
    <property type="molecule type" value="Genomic_DNA"/>
</dbReference>